<dbReference type="EMBL" id="LATX01001472">
    <property type="protein sequence ID" value="KTB41383.1"/>
    <property type="molecule type" value="Genomic_DNA"/>
</dbReference>
<protein>
    <submittedName>
        <fullName evidence="1">Uncharacterized protein</fullName>
    </submittedName>
</protein>
<comment type="caution">
    <text evidence="1">The sequence shown here is derived from an EMBL/GenBank/DDBJ whole genome shotgun (WGS) entry which is preliminary data.</text>
</comment>
<gene>
    <name evidence="1" type="ORF">WG66_6039</name>
</gene>
<name>A0A0W0FYF2_MONRR</name>
<evidence type="ECO:0000313" key="1">
    <source>
        <dbReference type="EMBL" id="KTB41383.1"/>
    </source>
</evidence>
<accession>A0A0W0FYF2</accession>
<dbReference type="Proteomes" id="UP000054988">
    <property type="component" value="Unassembled WGS sequence"/>
</dbReference>
<reference evidence="1 2" key="1">
    <citation type="submission" date="2015-12" db="EMBL/GenBank/DDBJ databases">
        <title>Draft genome sequence of Moniliophthora roreri, the causal agent of frosty pod rot of cacao.</title>
        <authorList>
            <person name="Aime M.C."/>
            <person name="Diaz-Valderrama J.R."/>
            <person name="Kijpornyongpan T."/>
            <person name="Phillips-Mora W."/>
        </authorList>
    </citation>
    <scope>NUCLEOTIDE SEQUENCE [LARGE SCALE GENOMIC DNA]</scope>
    <source>
        <strain evidence="1 2">MCA 2952</strain>
    </source>
</reference>
<sequence>TASYTFQLLQFEKKLDSQHASDWPAAQTEGK</sequence>
<evidence type="ECO:0000313" key="2">
    <source>
        <dbReference type="Proteomes" id="UP000054988"/>
    </source>
</evidence>
<feature type="non-terminal residue" evidence="1">
    <location>
        <position position="1"/>
    </location>
</feature>
<dbReference type="AlphaFoldDB" id="A0A0W0FYF2"/>
<proteinExistence type="predicted"/>
<organism evidence="1 2">
    <name type="scientific">Moniliophthora roreri</name>
    <name type="common">Frosty pod rot fungus</name>
    <name type="synonym">Monilia roreri</name>
    <dbReference type="NCBI Taxonomy" id="221103"/>
    <lineage>
        <taxon>Eukaryota</taxon>
        <taxon>Fungi</taxon>
        <taxon>Dikarya</taxon>
        <taxon>Basidiomycota</taxon>
        <taxon>Agaricomycotina</taxon>
        <taxon>Agaricomycetes</taxon>
        <taxon>Agaricomycetidae</taxon>
        <taxon>Agaricales</taxon>
        <taxon>Marasmiineae</taxon>
        <taxon>Marasmiaceae</taxon>
        <taxon>Moniliophthora</taxon>
    </lineage>
</organism>